<dbReference type="AlphaFoldDB" id="A0A9X3EXR6"/>
<evidence type="ECO:0000313" key="2">
    <source>
        <dbReference type="Proteomes" id="UP001150924"/>
    </source>
</evidence>
<name>A0A9X3EXR6_9BACT</name>
<evidence type="ECO:0000313" key="1">
    <source>
        <dbReference type="EMBL" id="MCY1011544.1"/>
    </source>
</evidence>
<accession>A0A9X3EXR6</accession>
<gene>
    <name evidence="1" type="ORF">OV079_39480</name>
</gene>
<dbReference type="EMBL" id="JAPNKE010000002">
    <property type="protein sequence ID" value="MCY1011544.1"/>
    <property type="molecule type" value="Genomic_DNA"/>
</dbReference>
<reference evidence="1" key="1">
    <citation type="submission" date="2022-11" db="EMBL/GenBank/DDBJ databases">
        <title>Minimal conservation of predation-associated metabolite biosynthetic gene clusters underscores biosynthetic potential of Myxococcota including descriptions for ten novel species: Archangium lansinium sp. nov., Myxococcus landrumus sp. nov., Nannocystis bai.</title>
        <authorList>
            <person name="Ahearne A."/>
            <person name="Stevens C."/>
            <person name="Phillips K."/>
        </authorList>
    </citation>
    <scope>NUCLEOTIDE SEQUENCE</scope>
    <source>
        <strain evidence="1">Na p29</strain>
    </source>
</reference>
<protein>
    <submittedName>
        <fullName evidence="1">Uncharacterized protein</fullName>
    </submittedName>
</protein>
<dbReference type="RefSeq" id="WP_267774826.1">
    <property type="nucleotide sequence ID" value="NZ_JAPNKE010000002.1"/>
</dbReference>
<sequence length="55" mass="6101">MRSVIDGVLIQRATYGEKVDLAEASREAVALFRAATRATPDDTIRSKGPTRRARR</sequence>
<dbReference type="Proteomes" id="UP001150924">
    <property type="component" value="Unassembled WGS sequence"/>
</dbReference>
<keyword evidence="2" id="KW-1185">Reference proteome</keyword>
<comment type="caution">
    <text evidence="1">The sequence shown here is derived from an EMBL/GenBank/DDBJ whole genome shotgun (WGS) entry which is preliminary data.</text>
</comment>
<organism evidence="1 2">
    <name type="scientific">Nannocystis pusilla</name>
    <dbReference type="NCBI Taxonomy" id="889268"/>
    <lineage>
        <taxon>Bacteria</taxon>
        <taxon>Pseudomonadati</taxon>
        <taxon>Myxococcota</taxon>
        <taxon>Polyangia</taxon>
        <taxon>Nannocystales</taxon>
        <taxon>Nannocystaceae</taxon>
        <taxon>Nannocystis</taxon>
    </lineage>
</organism>
<proteinExistence type="predicted"/>